<dbReference type="InterPro" id="IPR003593">
    <property type="entry name" value="AAA+_ATPase"/>
</dbReference>
<evidence type="ECO:0000256" key="5">
    <source>
        <dbReference type="ARBA" id="ARBA00023004"/>
    </source>
</evidence>
<dbReference type="GO" id="GO:0020037">
    <property type="term" value="F:heme binding"/>
    <property type="evidence" value="ECO:0007669"/>
    <property type="project" value="InterPro"/>
</dbReference>
<dbReference type="PANTHER" id="PTHR30258">
    <property type="entry name" value="TYPE II SECRETION SYSTEM PROTEIN GSPE-RELATED"/>
    <property type="match status" value="1"/>
</dbReference>
<dbReference type="InterPro" id="IPR037257">
    <property type="entry name" value="T2SS_E_N_sf"/>
</dbReference>
<evidence type="ECO:0000256" key="3">
    <source>
        <dbReference type="ARBA" id="ARBA00022741"/>
    </source>
</evidence>
<keyword evidence="4" id="KW-0067">ATP-binding</keyword>
<dbReference type="GO" id="GO:0005886">
    <property type="term" value="C:plasma membrane"/>
    <property type="evidence" value="ECO:0007669"/>
    <property type="project" value="TreeGrafter"/>
</dbReference>
<dbReference type="Proteomes" id="UP000176651">
    <property type="component" value="Unassembled WGS sequence"/>
</dbReference>
<accession>A0A1F4NSD1</accession>
<dbReference type="Pfam" id="PF00437">
    <property type="entry name" value="T2SSE"/>
    <property type="match status" value="1"/>
</dbReference>
<dbReference type="InterPro" id="IPR009056">
    <property type="entry name" value="Cyt_c-like_dom"/>
</dbReference>
<evidence type="ECO:0000313" key="9">
    <source>
        <dbReference type="Proteomes" id="UP000176651"/>
    </source>
</evidence>
<dbReference type="InterPro" id="IPR001482">
    <property type="entry name" value="T2SS/T4SS_dom"/>
</dbReference>
<comment type="similarity">
    <text evidence="1">Belongs to the GSP E family.</text>
</comment>
<dbReference type="InterPro" id="IPR007831">
    <property type="entry name" value="T2SS_GspE_N"/>
</dbReference>
<dbReference type="GO" id="GO:0046872">
    <property type="term" value="F:metal ion binding"/>
    <property type="evidence" value="ECO:0007669"/>
    <property type="project" value="UniProtKB-KW"/>
</dbReference>
<proteinExistence type="inferred from homology"/>
<feature type="domain" description="Cytochrome c" evidence="7">
    <location>
        <begin position="463"/>
        <end position="577"/>
    </location>
</feature>
<dbReference type="Gene3D" id="3.40.50.300">
    <property type="entry name" value="P-loop containing nucleotide triphosphate hydrolases"/>
    <property type="match status" value="1"/>
</dbReference>
<organism evidence="8 9">
    <name type="scientific">candidate division Kazan bacterium RBG_13_50_9</name>
    <dbReference type="NCBI Taxonomy" id="1798535"/>
    <lineage>
        <taxon>Bacteria</taxon>
        <taxon>Bacteria division Kazan-3B-28</taxon>
    </lineage>
</organism>
<gene>
    <name evidence="8" type="ORF">A2V68_00735</name>
</gene>
<dbReference type="GO" id="GO:0009055">
    <property type="term" value="F:electron transfer activity"/>
    <property type="evidence" value="ECO:0007669"/>
    <property type="project" value="InterPro"/>
</dbReference>
<dbReference type="Gene3D" id="3.30.450.90">
    <property type="match status" value="1"/>
</dbReference>
<dbReference type="STRING" id="1798535.A2V68_00735"/>
<evidence type="ECO:0000259" key="7">
    <source>
        <dbReference type="PROSITE" id="PS51007"/>
    </source>
</evidence>
<reference evidence="8 9" key="1">
    <citation type="journal article" date="2016" name="Nat. Commun.">
        <title>Thousands of microbial genomes shed light on interconnected biogeochemical processes in an aquifer system.</title>
        <authorList>
            <person name="Anantharaman K."/>
            <person name="Brown C.T."/>
            <person name="Hug L.A."/>
            <person name="Sharon I."/>
            <person name="Castelle C.J."/>
            <person name="Probst A.J."/>
            <person name="Thomas B.C."/>
            <person name="Singh A."/>
            <person name="Wilkins M.J."/>
            <person name="Karaoz U."/>
            <person name="Brodie E.L."/>
            <person name="Williams K.H."/>
            <person name="Hubbard S.S."/>
            <person name="Banfield J.F."/>
        </authorList>
    </citation>
    <scope>NUCLEOTIDE SEQUENCE [LARGE SCALE GENOMIC DNA]</scope>
</reference>
<dbReference type="AlphaFoldDB" id="A0A1F4NSD1"/>
<dbReference type="SMART" id="SM00382">
    <property type="entry name" value="AAA"/>
    <property type="match status" value="1"/>
</dbReference>
<dbReference type="PROSITE" id="PS51007">
    <property type="entry name" value="CYTC"/>
    <property type="match status" value="1"/>
</dbReference>
<keyword evidence="6" id="KW-0349">Heme</keyword>
<evidence type="ECO:0000256" key="6">
    <source>
        <dbReference type="PROSITE-ProRule" id="PRU00433"/>
    </source>
</evidence>
<dbReference type="PROSITE" id="PS00662">
    <property type="entry name" value="T2SP_E"/>
    <property type="match status" value="1"/>
</dbReference>
<keyword evidence="3" id="KW-0547">Nucleotide-binding</keyword>
<dbReference type="GO" id="GO:0005524">
    <property type="term" value="F:ATP binding"/>
    <property type="evidence" value="ECO:0007669"/>
    <property type="project" value="UniProtKB-KW"/>
</dbReference>
<dbReference type="PANTHER" id="PTHR30258:SF2">
    <property type="entry name" value="COMG OPERON PROTEIN 1"/>
    <property type="match status" value="1"/>
</dbReference>
<dbReference type="InterPro" id="IPR027417">
    <property type="entry name" value="P-loop_NTPase"/>
</dbReference>
<keyword evidence="5 6" id="KW-0408">Iron</keyword>
<dbReference type="Pfam" id="PF05157">
    <property type="entry name" value="MshEN"/>
    <property type="match status" value="1"/>
</dbReference>
<dbReference type="EMBL" id="META01000003">
    <property type="protein sequence ID" value="OGB74276.1"/>
    <property type="molecule type" value="Genomic_DNA"/>
</dbReference>
<keyword evidence="2 6" id="KW-0479">Metal-binding</keyword>
<evidence type="ECO:0000256" key="2">
    <source>
        <dbReference type="ARBA" id="ARBA00022723"/>
    </source>
</evidence>
<evidence type="ECO:0000256" key="1">
    <source>
        <dbReference type="ARBA" id="ARBA00006611"/>
    </source>
</evidence>
<protein>
    <recommendedName>
        <fullName evidence="7">Cytochrome c domain-containing protein</fullName>
    </recommendedName>
</protein>
<evidence type="ECO:0000256" key="4">
    <source>
        <dbReference type="ARBA" id="ARBA00022840"/>
    </source>
</evidence>
<comment type="caution">
    <text evidence="8">The sequence shown here is derived from an EMBL/GenBank/DDBJ whole genome shotgun (WGS) entry which is preliminary data.</text>
</comment>
<dbReference type="SUPFAM" id="SSF160246">
    <property type="entry name" value="EspE N-terminal domain-like"/>
    <property type="match status" value="1"/>
</dbReference>
<sequence length="577" mass="63179">MSNLNSQFSGLPDKDLAQHQLELAQENTIPIEKIVGDINRRQEEEQTKRLAEKVSLPYLNLMNYQPEAGVVEIVPKELVETGKVFAFKKTGQNVYLAISDIHNPVTLTALEQLEGRDDYRFIPVLVSDSSMRYLTAIYGTFAPLEQTGEEISLSETQQQAAGGTIAAWRGQDSRALKVSTSELFDTVISGATYADASDIHIEPTAEKIHLRFRIDGVLQNTADLPKESLKGLISRIKILSQLKLNITDSAQDGRFSLRVGPVRYDIRVSILPTAYGESAVLRLLPQEGKFISLDALGLVSHNAPVIEGIIKQPNGLILNTGPTGSGKTTTLYAILDKINEPGKKIITIEDPIEYRLAGITQSQVNPEEGYTFATGLKSILRQDPDVILVGEIRDHDTADIAINASLTGHLVLSTLHTNDAAGAIPRLADLGLKPTYFIESILAIIAQRLVRRVCASCSEEYVPDQATWDAIQTELDHLPPTVSKPVLPKTIRRINLQKAAQCAQCHGTGYKGRLGIFEILRPNEDIVKAVLAGTTTGEIKKLAIQNGMITLKQDGLLKVLSGTTTLDEIERVTKAEE</sequence>
<name>A0A1F4NSD1_UNCK3</name>
<dbReference type="SUPFAM" id="SSF52540">
    <property type="entry name" value="P-loop containing nucleoside triphosphate hydrolases"/>
    <property type="match status" value="1"/>
</dbReference>
<dbReference type="GO" id="GO:0016887">
    <property type="term" value="F:ATP hydrolysis activity"/>
    <property type="evidence" value="ECO:0007669"/>
    <property type="project" value="TreeGrafter"/>
</dbReference>
<dbReference type="CDD" id="cd01129">
    <property type="entry name" value="PulE-GspE-like"/>
    <property type="match status" value="1"/>
</dbReference>
<evidence type="ECO:0000313" key="8">
    <source>
        <dbReference type="EMBL" id="OGB74276.1"/>
    </source>
</evidence>